<name>A0A8S3AW25_9BILA</name>
<dbReference type="Proteomes" id="UP000676336">
    <property type="component" value="Unassembled WGS sequence"/>
</dbReference>
<accession>A0A8S3AW25</accession>
<sequence>LIVSDETTTRFVVACTIFRFEASAITTFRLPTTRDCVVVDFVSSEEFVTTLRLAIAICSFPAVGIAVRHGVVSFERGV</sequence>
<proteinExistence type="predicted"/>
<reference evidence="1" key="1">
    <citation type="submission" date="2021-02" db="EMBL/GenBank/DDBJ databases">
        <authorList>
            <person name="Nowell W R."/>
        </authorList>
    </citation>
    <scope>NUCLEOTIDE SEQUENCE</scope>
</reference>
<comment type="caution">
    <text evidence="1">The sequence shown here is derived from an EMBL/GenBank/DDBJ whole genome shotgun (WGS) entry which is preliminary data.</text>
</comment>
<organism evidence="1 2">
    <name type="scientific">Rotaria magnacalcarata</name>
    <dbReference type="NCBI Taxonomy" id="392030"/>
    <lineage>
        <taxon>Eukaryota</taxon>
        <taxon>Metazoa</taxon>
        <taxon>Spiralia</taxon>
        <taxon>Gnathifera</taxon>
        <taxon>Rotifera</taxon>
        <taxon>Eurotatoria</taxon>
        <taxon>Bdelloidea</taxon>
        <taxon>Philodinida</taxon>
        <taxon>Philodinidae</taxon>
        <taxon>Rotaria</taxon>
    </lineage>
</organism>
<protein>
    <submittedName>
        <fullName evidence="1">Uncharacterized protein</fullName>
    </submittedName>
</protein>
<feature type="non-terminal residue" evidence="1">
    <location>
        <position position="1"/>
    </location>
</feature>
<gene>
    <name evidence="1" type="ORF">SMN809_LOCUS45732</name>
</gene>
<evidence type="ECO:0000313" key="1">
    <source>
        <dbReference type="EMBL" id="CAF4765854.1"/>
    </source>
</evidence>
<feature type="non-terminal residue" evidence="1">
    <location>
        <position position="78"/>
    </location>
</feature>
<dbReference type="EMBL" id="CAJOBI010140542">
    <property type="protein sequence ID" value="CAF4765854.1"/>
    <property type="molecule type" value="Genomic_DNA"/>
</dbReference>
<dbReference type="AlphaFoldDB" id="A0A8S3AW25"/>
<evidence type="ECO:0000313" key="2">
    <source>
        <dbReference type="Proteomes" id="UP000676336"/>
    </source>
</evidence>